<proteinExistence type="predicted"/>
<protein>
    <submittedName>
        <fullName evidence="1">Uncharacterized protein</fullName>
    </submittedName>
</protein>
<comment type="caution">
    <text evidence="1">The sequence shown here is derived from an EMBL/GenBank/DDBJ whole genome shotgun (WGS) entry which is preliminary data.</text>
</comment>
<sequence>MSRIIAPAVSITGYDQDYDEATDIAHYTIGSRMQVDDRVYYYSQAVAELAWPQQWHLMVSTDQVTDNNDRLSTADTLATGTEIIVDVTLYEAGVGGAIDVDDLAGGYVELNYNVGAVD</sequence>
<dbReference type="EMBL" id="BARW01002717">
    <property type="protein sequence ID" value="GAI59580.1"/>
    <property type="molecule type" value="Genomic_DNA"/>
</dbReference>
<dbReference type="AlphaFoldDB" id="X1R8V3"/>
<organism evidence="1">
    <name type="scientific">marine sediment metagenome</name>
    <dbReference type="NCBI Taxonomy" id="412755"/>
    <lineage>
        <taxon>unclassified sequences</taxon>
        <taxon>metagenomes</taxon>
        <taxon>ecological metagenomes</taxon>
    </lineage>
</organism>
<reference evidence="1" key="1">
    <citation type="journal article" date="2014" name="Front. Microbiol.">
        <title>High frequency of phylogenetically diverse reductive dehalogenase-homologous genes in deep subseafloor sedimentary metagenomes.</title>
        <authorList>
            <person name="Kawai M."/>
            <person name="Futagami T."/>
            <person name="Toyoda A."/>
            <person name="Takaki Y."/>
            <person name="Nishi S."/>
            <person name="Hori S."/>
            <person name="Arai W."/>
            <person name="Tsubouchi T."/>
            <person name="Morono Y."/>
            <person name="Uchiyama I."/>
            <person name="Ito T."/>
            <person name="Fujiyama A."/>
            <person name="Inagaki F."/>
            <person name="Takami H."/>
        </authorList>
    </citation>
    <scope>NUCLEOTIDE SEQUENCE</scope>
    <source>
        <strain evidence="1">Expedition CK06-06</strain>
    </source>
</reference>
<gene>
    <name evidence="1" type="ORF">S12H4_07379</name>
</gene>
<feature type="non-terminal residue" evidence="1">
    <location>
        <position position="118"/>
    </location>
</feature>
<evidence type="ECO:0000313" key="1">
    <source>
        <dbReference type="EMBL" id="GAI59580.1"/>
    </source>
</evidence>
<name>X1R8V3_9ZZZZ</name>
<accession>X1R8V3</accession>